<proteinExistence type="predicted"/>
<comment type="caution">
    <text evidence="2">The sequence shown here is derived from an EMBL/GenBank/DDBJ whole genome shotgun (WGS) entry which is preliminary data.</text>
</comment>
<evidence type="ECO:0008006" key="4">
    <source>
        <dbReference type="Google" id="ProtNLM"/>
    </source>
</evidence>
<feature type="transmembrane region" description="Helical" evidence="1">
    <location>
        <begin position="120"/>
        <end position="141"/>
    </location>
</feature>
<protein>
    <recommendedName>
        <fullName evidence="4">NnrS family protein</fullName>
    </recommendedName>
</protein>
<feature type="transmembrane region" description="Helical" evidence="1">
    <location>
        <begin position="26"/>
        <end position="46"/>
    </location>
</feature>
<dbReference type="InterPro" id="IPR010266">
    <property type="entry name" value="NnrS"/>
</dbReference>
<dbReference type="Proteomes" id="UP000238385">
    <property type="component" value="Unassembled WGS sequence"/>
</dbReference>
<feature type="transmembrane region" description="Helical" evidence="1">
    <location>
        <begin position="370"/>
        <end position="391"/>
    </location>
</feature>
<accession>A0A2T1KFU4</accession>
<feature type="transmembrane region" description="Helical" evidence="1">
    <location>
        <begin position="277"/>
        <end position="301"/>
    </location>
</feature>
<dbReference type="AlphaFoldDB" id="A0A2T1KFU4"/>
<dbReference type="EMBL" id="PXNN01000011">
    <property type="protein sequence ID" value="PSF08422.1"/>
    <property type="molecule type" value="Genomic_DNA"/>
</dbReference>
<gene>
    <name evidence="2" type="ORF">C7H08_06950</name>
</gene>
<feature type="transmembrane region" description="Helical" evidence="1">
    <location>
        <begin position="96"/>
        <end position="114"/>
    </location>
</feature>
<keyword evidence="1" id="KW-1133">Transmembrane helix</keyword>
<feature type="transmembrane region" description="Helical" evidence="1">
    <location>
        <begin position="66"/>
        <end position="84"/>
    </location>
</feature>
<sequence>MRETIVVNNSGSMFDHPWLAYGFRPFFLLSALYAPVALIPWVGALLQQFTLPMALPPVAWHGHEMLFGFASAALVGFVLTALPSWADVPHLAGRKLAALVLLWLAGRVLFWLSAFVPTSVIALVNLAFPVILIVWAVPALLSASGRRHLSIGFTLTGYILVQALFYLVWLWPDALTGVSQIDLLNTAVNVLLILIALTASRIVRVVAMAARKEVGLSGPARLTPAREHLAVAVLVLFVIADFLAPGHGVTGWIALAAAAAQADRLSEWPWGKAMGRLYLLLLTLAYTWMVVGLAMVGIAALTDSLPSYTGRHTLSAGAMGTAILAVFCIAGLRHTGRSLILPRVIWAALISLFATAALRTLVPLLWPQNYLLAGVGLPFLFWAATYLLYLLGYVRFLMTARADGLPG</sequence>
<feature type="transmembrane region" description="Helical" evidence="1">
    <location>
        <begin position="153"/>
        <end position="171"/>
    </location>
</feature>
<keyword evidence="1" id="KW-0812">Transmembrane</keyword>
<name>A0A2T1KFU4_9GAMM</name>
<evidence type="ECO:0000313" key="3">
    <source>
        <dbReference type="Proteomes" id="UP000238385"/>
    </source>
</evidence>
<keyword evidence="3" id="KW-1185">Reference proteome</keyword>
<keyword evidence="1" id="KW-0472">Membrane</keyword>
<dbReference type="Pfam" id="PF05940">
    <property type="entry name" value="NnrS"/>
    <property type="match status" value="1"/>
</dbReference>
<feature type="transmembrane region" description="Helical" evidence="1">
    <location>
        <begin position="183"/>
        <end position="203"/>
    </location>
</feature>
<organism evidence="2 3">
    <name type="scientific">Marinobacter halophilus</name>
    <dbReference type="NCBI Taxonomy" id="1323740"/>
    <lineage>
        <taxon>Bacteria</taxon>
        <taxon>Pseudomonadati</taxon>
        <taxon>Pseudomonadota</taxon>
        <taxon>Gammaproteobacteria</taxon>
        <taxon>Pseudomonadales</taxon>
        <taxon>Marinobacteraceae</taxon>
        <taxon>Marinobacter</taxon>
    </lineage>
</organism>
<evidence type="ECO:0000313" key="2">
    <source>
        <dbReference type="EMBL" id="PSF08422.1"/>
    </source>
</evidence>
<evidence type="ECO:0000256" key="1">
    <source>
        <dbReference type="SAM" id="Phobius"/>
    </source>
</evidence>
<feature type="transmembrane region" description="Helical" evidence="1">
    <location>
        <begin position="313"/>
        <end position="332"/>
    </location>
</feature>
<reference evidence="2 3" key="1">
    <citation type="submission" date="2018-03" db="EMBL/GenBank/DDBJ databases">
        <title>Marinobacter brunus sp. nov., a marine bacterium of Gamma-proteobacteria isolated from the surface seawater of the South China Sea.</title>
        <authorList>
            <person name="Cheng H."/>
            <person name="Wu Y.-H."/>
            <person name="Xamxidin M."/>
            <person name="Xu X.-W."/>
        </authorList>
    </citation>
    <scope>NUCLEOTIDE SEQUENCE [LARGE SCALE GENOMIC DNA]</scope>
    <source>
        <strain evidence="2 3">JCM 30472</strain>
    </source>
</reference>
<feature type="transmembrane region" description="Helical" evidence="1">
    <location>
        <begin position="344"/>
        <end position="364"/>
    </location>
</feature>